<keyword evidence="3" id="KW-0614">Plasmid</keyword>
<dbReference type="Gene3D" id="1.25.40.10">
    <property type="entry name" value="Tetratricopeptide repeat domain"/>
    <property type="match status" value="1"/>
</dbReference>
<dbReference type="GO" id="GO:0016757">
    <property type="term" value="F:glycosyltransferase activity"/>
    <property type="evidence" value="ECO:0007669"/>
    <property type="project" value="InterPro"/>
</dbReference>
<evidence type="ECO:0000256" key="1">
    <source>
        <dbReference type="PROSITE-ProRule" id="PRU00339"/>
    </source>
</evidence>
<reference evidence="4" key="1">
    <citation type="journal article" date="2020" name="Mol. Plant Microbe">
        <title>Rhizobial microsymbionts of the narrowly endemic Oxytropis species growing in Kamchatka are characterized by significant genetic diversity and possess a set of genes that are associated with T3SS and T6SS secretion systems and can affect the development of symbiosis.</title>
        <authorList>
            <person name="Safronova V."/>
            <person name="Guro P."/>
            <person name="Sazanova A."/>
            <person name="Kuznetsova I."/>
            <person name="Belimov A."/>
            <person name="Yakubov V."/>
            <person name="Chirak E."/>
            <person name="Afonin A."/>
            <person name="Gogolev Y."/>
            <person name="Andronov E."/>
            <person name="Tikhonovich I."/>
        </authorList>
    </citation>
    <scope>NUCLEOTIDE SEQUENCE [LARGE SCALE GENOMIC DNA]</scope>
    <source>
        <strain evidence="4">583</strain>
        <plasmid evidence="4">p_3</plasmid>
    </source>
</reference>
<dbReference type="PROSITE" id="PS50005">
    <property type="entry name" value="TPR"/>
    <property type="match status" value="1"/>
</dbReference>
<dbReference type="PANTHER" id="PTHR12526">
    <property type="entry name" value="GLYCOSYLTRANSFERASE"/>
    <property type="match status" value="1"/>
</dbReference>
<gene>
    <name evidence="3" type="ORF">HB778_37640</name>
</gene>
<dbReference type="RefSeq" id="WP_183455010.1">
    <property type="nucleotide sequence ID" value="NZ_CP050298.1"/>
</dbReference>
<dbReference type="InterPro" id="IPR019734">
    <property type="entry name" value="TPR_rpt"/>
</dbReference>
<keyword evidence="3" id="KW-0808">Transferase</keyword>
<feature type="domain" description="Glycosyl transferase family 1" evidence="2">
    <location>
        <begin position="473"/>
        <end position="610"/>
    </location>
</feature>
<dbReference type="SUPFAM" id="SSF53756">
    <property type="entry name" value="UDP-Glycosyltransferase/glycogen phosphorylase"/>
    <property type="match status" value="1"/>
</dbReference>
<accession>A0A7G6T558</accession>
<dbReference type="Gene3D" id="3.40.50.2000">
    <property type="entry name" value="Glycogen Phosphorylase B"/>
    <property type="match status" value="2"/>
</dbReference>
<dbReference type="Pfam" id="PF00534">
    <property type="entry name" value="Glycos_transf_1"/>
    <property type="match status" value="1"/>
</dbReference>
<dbReference type="AlphaFoldDB" id="A0A7G6T558"/>
<evidence type="ECO:0000259" key="2">
    <source>
        <dbReference type="Pfam" id="PF00534"/>
    </source>
</evidence>
<sequence>MLDVNAALKGIPSPQSADYLIEIRQLMHETGTATGARRVEPRLRELVSVCPLEFDVNYNHVLALELCRTRDDMLSLWLQLHERFPQELKPLRYIVRWFYREKRVDEACDFIEAVLPSVPKAADDLLEKGELYCELRKTERAQTYFTQFIERFPEDMRGRISYARRLKDWGNSFVALSVLDGIDPATVGSHASGQFIKELRDGMAVLAKRYDDDSVKSRDTSGLALALAIEKYASRREEPTATNRLGKVSLITGSLAAGGAERQIARVGIRLTDAFRMKRPLAGIVLTEPCHVVLKSLKSAEGYDFFLPAVRRNDVETREIDDFPTVRIQDLALGDDEISTLLPMLPKSALYGVQRMVNYFREEKIEVAFIWQDGAVLFAALAALIAGVPRIVVSVRGLPPSLRVHLFHPAYQDMYRALAVTPGVRFSSNSEAAVKAYTDWLKVDNLRFSIVHNGVLVPLLPAADGDVDLWQHFQLSNADATTTIGSVFRFDTDKRPSLWIHFAHAYLQRHPQTKIVLVGGGRMLKEAKEKAARLGIIDRVLFTGLSDNVGFWLRNMDAFVLLSRFEGLPNALIEAQLCGVPVVTTPAGGAADTVVEGITGCVLSTVEDVDLEECCDKVDEVLAFNQADPQALARIRLIAEERFSTEAMVLRTIQLLAGNYEGDPLT</sequence>
<keyword evidence="1" id="KW-0802">TPR repeat</keyword>
<evidence type="ECO:0000313" key="3">
    <source>
        <dbReference type="EMBL" id="QND61890.1"/>
    </source>
</evidence>
<protein>
    <submittedName>
        <fullName evidence="3">Glycosyltransferase</fullName>
    </submittedName>
</protein>
<feature type="repeat" description="TPR" evidence="1">
    <location>
        <begin position="122"/>
        <end position="155"/>
    </location>
</feature>
<evidence type="ECO:0000313" key="4">
    <source>
        <dbReference type="Proteomes" id="UP000515465"/>
    </source>
</evidence>
<proteinExistence type="predicted"/>
<organism evidence="3 4">
    <name type="scientific">Mesorhizobium huakuii</name>
    <dbReference type="NCBI Taxonomy" id="28104"/>
    <lineage>
        <taxon>Bacteria</taxon>
        <taxon>Pseudomonadati</taxon>
        <taxon>Pseudomonadota</taxon>
        <taxon>Alphaproteobacteria</taxon>
        <taxon>Hyphomicrobiales</taxon>
        <taxon>Phyllobacteriaceae</taxon>
        <taxon>Mesorhizobium</taxon>
    </lineage>
</organism>
<dbReference type="EMBL" id="CP050298">
    <property type="protein sequence ID" value="QND61890.1"/>
    <property type="molecule type" value="Genomic_DNA"/>
</dbReference>
<dbReference type="Proteomes" id="UP000515465">
    <property type="component" value="Plasmid p_3"/>
</dbReference>
<name>A0A7G6T558_9HYPH</name>
<dbReference type="InterPro" id="IPR001296">
    <property type="entry name" value="Glyco_trans_1"/>
</dbReference>
<dbReference type="SUPFAM" id="SSF48452">
    <property type="entry name" value="TPR-like"/>
    <property type="match status" value="1"/>
</dbReference>
<dbReference type="InterPro" id="IPR011990">
    <property type="entry name" value="TPR-like_helical_dom_sf"/>
</dbReference>
<geneLocation type="plasmid" evidence="3 4">
    <name>p_3</name>
</geneLocation>